<keyword evidence="4 5" id="KW-0472">Membrane</keyword>
<dbReference type="STRING" id="930152.SAMN05216565_10741"/>
<dbReference type="PANTHER" id="PTHR30249:SF0">
    <property type="entry name" value="PLASTIDAL GLYCOLATE_GLYCERATE TRANSLOCATOR 1, CHLOROPLASTIC"/>
    <property type="match status" value="1"/>
</dbReference>
<name>A0A1H0VL35_9BACI</name>
<dbReference type="AlphaFoldDB" id="A0A1H0VL35"/>
<dbReference type="PANTHER" id="PTHR30249">
    <property type="entry name" value="PUTATIVE SEROTONIN TRANSPORTER"/>
    <property type="match status" value="1"/>
</dbReference>
<feature type="transmembrane region" description="Helical" evidence="5">
    <location>
        <begin position="63"/>
        <end position="80"/>
    </location>
</feature>
<comment type="subcellular location">
    <subcellularLocation>
        <location evidence="1">Membrane</location>
        <topology evidence="1">Multi-pass membrane protein</topology>
    </subcellularLocation>
</comment>
<evidence type="ECO:0000313" key="6">
    <source>
        <dbReference type="EMBL" id="SDP79073.1"/>
    </source>
</evidence>
<organism evidence="6 7">
    <name type="scientific">Litchfieldia salsa</name>
    <dbReference type="NCBI Taxonomy" id="930152"/>
    <lineage>
        <taxon>Bacteria</taxon>
        <taxon>Bacillati</taxon>
        <taxon>Bacillota</taxon>
        <taxon>Bacilli</taxon>
        <taxon>Bacillales</taxon>
        <taxon>Bacillaceae</taxon>
        <taxon>Litchfieldia</taxon>
    </lineage>
</organism>
<keyword evidence="2 5" id="KW-0812">Transmembrane</keyword>
<accession>A0A1H0VL35</accession>
<proteinExistence type="predicted"/>
<dbReference type="OrthoDB" id="9811701at2"/>
<evidence type="ECO:0000256" key="2">
    <source>
        <dbReference type="ARBA" id="ARBA00022692"/>
    </source>
</evidence>
<evidence type="ECO:0000256" key="4">
    <source>
        <dbReference type="ARBA" id="ARBA00023136"/>
    </source>
</evidence>
<keyword evidence="3 5" id="KW-1133">Transmembrane helix</keyword>
<dbReference type="Pfam" id="PF04172">
    <property type="entry name" value="LrgB"/>
    <property type="match status" value="1"/>
</dbReference>
<dbReference type="Proteomes" id="UP000199159">
    <property type="component" value="Unassembled WGS sequence"/>
</dbReference>
<dbReference type="GO" id="GO:0016020">
    <property type="term" value="C:membrane"/>
    <property type="evidence" value="ECO:0007669"/>
    <property type="project" value="UniProtKB-SubCell"/>
</dbReference>
<feature type="transmembrane region" description="Helical" evidence="5">
    <location>
        <begin position="6"/>
        <end position="24"/>
    </location>
</feature>
<sequence>MSVLVLTLFNISLTLLAYIGAKVLSKHYPNPFTTPVLTATIIIIFVFKIADMSYVQYTPAKEWLTYLLGPATVALAVPMYQNQKILKEKARLALLCLTIGSLATIASAIILSKLFNLSEQIQAAAAVKAVTTPVAIEIVSMIGGDPSLAAVLVITAGIFGAAFGPLCLSLFKIDDPFSRGLGIGTVSHGIGTSQAVVEGPLQGAVSSIAMGAAAILTSMILPLIYNLFF</sequence>
<feature type="transmembrane region" description="Helical" evidence="5">
    <location>
        <begin position="149"/>
        <end position="171"/>
    </location>
</feature>
<evidence type="ECO:0000256" key="3">
    <source>
        <dbReference type="ARBA" id="ARBA00022989"/>
    </source>
</evidence>
<feature type="transmembrane region" description="Helical" evidence="5">
    <location>
        <begin position="92"/>
        <end position="115"/>
    </location>
</feature>
<evidence type="ECO:0000256" key="1">
    <source>
        <dbReference type="ARBA" id="ARBA00004141"/>
    </source>
</evidence>
<evidence type="ECO:0000313" key="7">
    <source>
        <dbReference type="Proteomes" id="UP000199159"/>
    </source>
</evidence>
<dbReference type="InterPro" id="IPR007300">
    <property type="entry name" value="CidB/LrgB"/>
</dbReference>
<feature type="transmembrane region" description="Helical" evidence="5">
    <location>
        <begin position="36"/>
        <end position="57"/>
    </location>
</feature>
<keyword evidence="7" id="KW-1185">Reference proteome</keyword>
<dbReference type="EMBL" id="FNJU01000007">
    <property type="protein sequence ID" value="SDP79073.1"/>
    <property type="molecule type" value="Genomic_DNA"/>
</dbReference>
<evidence type="ECO:0000256" key="5">
    <source>
        <dbReference type="SAM" id="Phobius"/>
    </source>
</evidence>
<gene>
    <name evidence="6" type="ORF">SAMN05216565_10741</name>
</gene>
<feature type="transmembrane region" description="Helical" evidence="5">
    <location>
        <begin position="208"/>
        <end position="228"/>
    </location>
</feature>
<protein>
    <submittedName>
        <fullName evidence="6">TIGR00659 family protein</fullName>
    </submittedName>
</protein>
<dbReference type="RefSeq" id="WP_090855595.1">
    <property type="nucleotide sequence ID" value="NZ_FNJU01000007.1"/>
</dbReference>
<reference evidence="7" key="1">
    <citation type="submission" date="2016-10" db="EMBL/GenBank/DDBJ databases">
        <authorList>
            <person name="Varghese N."/>
            <person name="Submissions S."/>
        </authorList>
    </citation>
    <scope>NUCLEOTIDE SEQUENCE [LARGE SCALE GENOMIC DNA]</scope>
    <source>
        <strain evidence="7">IBRC-M10078</strain>
    </source>
</reference>
<feature type="transmembrane region" description="Helical" evidence="5">
    <location>
        <begin position="121"/>
        <end position="142"/>
    </location>
</feature>